<gene>
    <name evidence="2" type="ORF">BV898_12153</name>
</gene>
<sequence>MGRVPAIPKLFGPSTSRFAQSLSVCLFAIGLLCIFLQIAVIICATNLRGIIAYVWARQSFTPAKDPTDLTAARVIYYRTNWDMAVASMGFFAGLCYMAIGVFGKRWSYAIRIGTPAAIAAQHSTAHRVFRVLCAIGIPLSILLLIFSVYLAYMMSHWYHRNNTYTFYLGTVSLVPAPLHALHAALSLMALLFCLRGVLAEPGVIHVPQQTTATTYRVQQVTTQPEPEEQTYVIQQQTFTQPDHHPYASPQSYYNGQYGQSYPAEEIVYRSNERSCDL</sequence>
<reference evidence="3" key="1">
    <citation type="submission" date="2017-01" db="EMBL/GenBank/DDBJ databases">
        <title>Comparative genomics of anhydrobiosis in the tardigrade Hypsibius dujardini.</title>
        <authorList>
            <person name="Yoshida Y."/>
            <person name="Koutsovoulos G."/>
            <person name="Laetsch D."/>
            <person name="Stevens L."/>
            <person name="Kumar S."/>
            <person name="Horikawa D."/>
            <person name="Ishino K."/>
            <person name="Komine S."/>
            <person name="Tomita M."/>
            <person name="Blaxter M."/>
            <person name="Arakawa K."/>
        </authorList>
    </citation>
    <scope>NUCLEOTIDE SEQUENCE [LARGE SCALE GENOMIC DNA]</scope>
    <source>
        <strain evidence="3">Z151</strain>
    </source>
</reference>
<keyword evidence="3" id="KW-1185">Reference proteome</keyword>
<feature type="transmembrane region" description="Helical" evidence="1">
    <location>
        <begin position="164"/>
        <end position="194"/>
    </location>
</feature>
<keyword evidence="1" id="KW-1133">Transmembrane helix</keyword>
<organism evidence="2 3">
    <name type="scientific">Hypsibius exemplaris</name>
    <name type="common">Freshwater tardigrade</name>
    <dbReference type="NCBI Taxonomy" id="2072580"/>
    <lineage>
        <taxon>Eukaryota</taxon>
        <taxon>Metazoa</taxon>
        <taxon>Ecdysozoa</taxon>
        <taxon>Tardigrada</taxon>
        <taxon>Eutardigrada</taxon>
        <taxon>Parachela</taxon>
        <taxon>Hypsibioidea</taxon>
        <taxon>Hypsibiidae</taxon>
        <taxon>Hypsibius</taxon>
    </lineage>
</organism>
<evidence type="ECO:0000313" key="2">
    <source>
        <dbReference type="EMBL" id="OQV13610.1"/>
    </source>
</evidence>
<feature type="transmembrane region" description="Helical" evidence="1">
    <location>
        <begin position="131"/>
        <end position="152"/>
    </location>
</feature>
<dbReference type="AlphaFoldDB" id="A0A1W0WEH9"/>
<name>A0A1W0WEH9_HYPEX</name>
<dbReference type="EMBL" id="MTYJ01000120">
    <property type="protein sequence ID" value="OQV13610.1"/>
    <property type="molecule type" value="Genomic_DNA"/>
</dbReference>
<evidence type="ECO:0000256" key="1">
    <source>
        <dbReference type="SAM" id="Phobius"/>
    </source>
</evidence>
<accession>A0A1W0WEH9</accession>
<protein>
    <submittedName>
        <fullName evidence="2">Uncharacterized protein</fullName>
    </submittedName>
</protein>
<keyword evidence="1" id="KW-0812">Transmembrane</keyword>
<feature type="transmembrane region" description="Helical" evidence="1">
    <location>
        <begin position="83"/>
        <end position="102"/>
    </location>
</feature>
<proteinExistence type="predicted"/>
<feature type="transmembrane region" description="Helical" evidence="1">
    <location>
        <begin position="21"/>
        <end position="47"/>
    </location>
</feature>
<keyword evidence="1" id="KW-0472">Membrane</keyword>
<comment type="caution">
    <text evidence="2">The sequence shown here is derived from an EMBL/GenBank/DDBJ whole genome shotgun (WGS) entry which is preliminary data.</text>
</comment>
<evidence type="ECO:0000313" key="3">
    <source>
        <dbReference type="Proteomes" id="UP000192578"/>
    </source>
</evidence>
<dbReference type="Proteomes" id="UP000192578">
    <property type="component" value="Unassembled WGS sequence"/>
</dbReference>